<dbReference type="KEGG" id="dfa:DFA_07978"/>
<gene>
    <name evidence="2" type="ORF">DFA_07978</name>
</gene>
<name>F4Q4D5_CACFS</name>
<accession>F4Q4D5</accession>
<dbReference type="AlphaFoldDB" id="F4Q4D5"/>
<dbReference type="Proteomes" id="UP000007797">
    <property type="component" value="Unassembled WGS sequence"/>
</dbReference>
<dbReference type="EMBL" id="GL883021">
    <property type="protein sequence ID" value="EGG16997.1"/>
    <property type="molecule type" value="Genomic_DNA"/>
</dbReference>
<evidence type="ECO:0000313" key="3">
    <source>
        <dbReference type="Proteomes" id="UP000007797"/>
    </source>
</evidence>
<keyword evidence="1" id="KW-0472">Membrane</keyword>
<organism evidence="2 3">
    <name type="scientific">Cavenderia fasciculata</name>
    <name type="common">Slime mold</name>
    <name type="synonym">Dictyostelium fasciculatum</name>
    <dbReference type="NCBI Taxonomy" id="261658"/>
    <lineage>
        <taxon>Eukaryota</taxon>
        <taxon>Amoebozoa</taxon>
        <taxon>Evosea</taxon>
        <taxon>Eumycetozoa</taxon>
        <taxon>Dictyostelia</taxon>
        <taxon>Acytosteliales</taxon>
        <taxon>Cavenderiaceae</taxon>
        <taxon>Cavenderia</taxon>
    </lineage>
</organism>
<evidence type="ECO:0000313" key="2">
    <source>
        <dbReference type="EMBL" id="EGG16997.1"/>
    </source>
</evidence>
<dbReference type="RefSeq" id="XP_004355481.1">
    <property type="nucleotide sequence ID" value="XM_004355428.1"/>
</dbReference>
<protein>
    <submittedName>
        <fullName evidence="2">Uncharacterized protein</fullName>
    </submittedName>
</protein>
<evidence type="ECO:0000256" key="1">
    <source>
        <dbReference type="SAM" id="Phobius"/>
    </source>
</evidence>
<keyword evidence="3" id="KW-1185">Reference proteome</keyword>
<reference evidence="3" key="1">
    <citation type="journal article" date="2011" name="Genome Res.">
        <title>Phylogeny-wide analysis of social amoeba genomes highlights ancient origins for complex intercellular communication.</title>
        <authorList>
            <person name="Heidel A.J."/>
            <person name="Lawal H.M."/>
            <person name="Felder M."/>
            <person name="Schilde C."/>
            <person name="Helps N.R."/>
            <person name="Tunggal B."/>
            <person name="Rivero F."/>
            <person name="John U."/>
            <person name="Schleicher M."/>
            <person name="Eichinger L."/>
            <person name="Platzer M."/>
            <person name="Noegel A.A."/>
            <person name="Schaap P."/>
            <person name="Gloeckner G."/>
        </authorList>
    </citation>
    <scope>NUCLEOTIDE SEQUENCE [LARGE SCALE GENOMIC DNA]</scope>
    <source>
        <strain evidence="3">SH3</strain>
    </source>
</reference>
<sequence>MYVVYFTVTVAVTDTVTVLYCLVLAFLFFIIQSSKLKGNYY</sequence>
<proteinExistence type="predicted"/>
<keyword evidence="1" id="KW-0812">Transmembrane</keyword>
<dbReference type="GeneID" id="14869805"/>
<keyword evidence="1" id="KW-1133">Transmembrane helix</keyword>
<feature type="transmembrane region" description="Helical" evidence="1">
    <location>
        <begin position="6"/>
        <end position="31"/>
    </location>
</feature>